<dbReference type="PROSITE" id="PS51202">
    <property type="entry name" value="RCK_C"/>
    <property type="match status" value="2"/>
</dbReference>
<dbReference type="InterPro" id="IPR036721">
    <property type="entry name" value="RCK_C_sf"/>
</dbReference>
<protein>
    <submittedName>
        <fullName evidence="5">Potassium transporter TrkA</fullName>
    </submittedName>
</protein>
<dbReference type="Proteomes" id="UP000069906">
    <property type="component" value="Chromosome"/>
</dbReference>
<evidence type="ECO:0000256" key="2">
    <source>
        <dbReference type="SAM" id="Phobius"/>
    </source>
</evidence>
<dbReference type="PATRIC" id="fig|1604004.4.peg.1612"/>
<keyword evidence="6" id="KW-1185">Reference proteome</keyword>
<evidence type="ECO:0000313" key="6">
    <source>
        <dbReference type="Proteomes" id="UP000069906"/>
    </source>
</evidence>
<feature type="domain" description="RCK C-terminal" evidence="4">
    <location>
        <begin position="266"/>
        <end position="350"/>
    </location>
</feature>
<dbReference type="InterPro" id="IPR050721">
    <property type="entry name" value="Trk_Ktr_HKT_K-transport"/>
</dbReference>
<dbReference type="KEGG" id="hsu:HLASF_1543"/>
<dbReference type="Pfam" id="PF02254">
    <property type="entry name" value="TrkA_N"/>
    <property type="match status" value="2"/>
</dbReference>
<dbReference type="Pfam" id="PF02080">
    <property type="entry name" value="TrkA_C"/>
    <property type="match status" value="2"/>
</dbReference>
<feature type="domain" description="RCK C-terminal" evidence="4">
    <location>
        <begin position="477"/>
        <end position="562"/>
    </location>
</feature>
<dbReference type="Gene3D" id="3.30.70.1450">
    <property type="entry name" value="Regulator of K+ conductance, C-terminal domain"/>
    <property type="match status" value="2"/>
</dbReference>
<dbReference type="Gene3D" id="3.40.50.720">
    <property type="entry name" value="NAD(P)-binding Rossmann-like Domain"/>
    <property type="match status" value="2"/>
</dbReference>
<dbReference type="GO" id="GO:0008324">
    <property type="term" value="F:monoatomic cation transmembrane transporter activity"/>
    <property type="evidence" value="ECO:0007669"/>
    <property type="project" value="InterPro"/>
</dbReference>
<keyword evidence="2" id="KW-0472">Membrane</keyword>
<evidence type="ECO:0000313" key="5">
    <source>
        <dbReference type="EMBL" id="AKH98022.1"/>
    </source>
</evidence>
<accession>A0A0F7PBE7</accession>
<dbReference type="InterPro" id="IPR036291">
    <property type="entry name" value="NAD(P)-bd_dom_sf"/>
</dbReference>
<dbReference type="GeneID" id="25159700"/>
<organism evidence="5 6">
    <name type="scientific">Halanaeroarchaeum sulfurireducens</name>
    <dbReference type="NCBI Taxonomy" id="1604004"/>
    <lineage>
        <taxon>Archaea</taxon>
        <taxon>Methanobacteriati</taxon>
        <taxon>Methanobacteriota</taxon>
        <taxon>Stenosarchaea group</taxon>
        <taxon>Halobacteria</taxon>
        <taxon>Halobacteriales</taxon>
        <taxon>Halobacteriaceae</taxon>
        <taxon>Halanaeroarchaeum</taxon>
    </lineage>
</organism>
<dbReference type="SUPFAM" id="SSF116726">
    <property type="entry name" value="TrkA C-terminal domain-like"/>
    <property type="match status" value="2"/>
</dbReference>
<sequence length="570" mass="61672">MARRFAQVAMRLLPPTMRPDRFTRRNRLVVYYLLALVGVISLYSVLYNVGMGYFENDHRPLFHSLQIVVETMTTTGYGADSPWDSAVMNLFVVFMQLTGIGIGFFTLRLIVIPLFSSAEVDLDSRLTPKSDHVVICEYRRDSAILLEELEDLGVEYVLISSDEEEARDLSNEGYSVIDGSPQERSAFERASIESARAVITDAGPANVDTILTVRSIRPDVEIIALTDDSDLREVLLDTGADSVLSPHGVLGHRLAEKAAASIDAAVRDAVELGEDVNVSEVPIAHDSGLVGRRIRDSRIREETGANVLGAWIDGELQLPPDPDAVIQPNTVLLVSGTDDALGRDERVHPSAPHLPRTRTHRRAGTRRGRACRPRGGEESGIDVVTVDSDEGANPDVVGDASSRPILEEAGVDDAGAIIVGLPDDSAALLASVLARSANPDAEILMRVNTDDDTRKALKAGADYVLSVPQISARMVAMELRGEAVIEPASQVRLVQVEASPFAESTLAESGIYEETGCRVVAIEDENGVSGAVDPHRELAADDRLTVAGTDDAIHEFLKQVDVARTDTDET</sequence>
<keyword evidence="2" id="KW-0812">Transmembrane</keyword>
<evidence type="ECO:0000259" key="4">
    <source>
        <dbReference type="PROSITE" id="PS51202"/>
    </source>
</evidence>
<dbReference type="EMBL" id="CP008874">
    <property type="protein sequence ID" value="AKH98022.1"/>
    <property type="molecule type" value="Genomic_DNA"/>
</dbReference>
<dbReference type="PROSITE" id="PS51201">
    <property type="entry name" value="RCK_N"/>
    <property type="match status" value="1"/>
</dbReference>
<gene>
    <name evidence="5" type="ORF">HLASF_1543</name>
</gene>
<dbReference type="InterPro" id="IPR003148">
    <property type="entry name" value="RCK_N"/>
</dbReference>
<keyword evidence="2" id="KW-1133">Transmembrane helix</keyword>
<dbReference type="AlphaFoldDB" id="A0A0F7PBE7"/>
<name>A0A0F7PBE7_9EURY</name>
<feature type="transmembrane region" description="Helical" evidence="2">
    <location>
        <begin position="28"/>
        <end position="46"/>
    </location>
</feature>
<dbReference type="PANTHER" id="PTHR43833:SF13">
    <property type="entry name" value="POTASSIUM CHANNEL PROTEIN 2-RELATED"/>
    <property type="match status" value="1"/>
</dbReference>
<dbReference type="PANTHER" id="PTHR43833">
    <property type="entry name" value="POTASSIUM CHANNEL PROTEIN 2-RELATED-RELATED"/>
    <property type="match status" value="1"/>
</dbReference>
<feature type="region of interest" description="Disordered" evidence="1">
    <location>
        <begin position="347"/>
        <end position="380"/>
    </location>
</feature>
<proteinExistence type="predicted"/>
<feature type="transmembrane region" description="Helical" evidence="2">
    <location>
        <begin position="90"/>
        <end position="115"/>
    </location>
</feature>
<feature type="compositionally biased region" description="Basic residues" evidence="1">
    <location>
        <begin position="355"/>
        <end position="372"/>
    </location>
</feature>
<dbReference type="Gene3D" id="1.10.287.70">
    <property type="match status" value="1"/>
</dbReference>
<evidence type="ECO:0000256" key="1">
    <source>
        <dbReference type="SAM" id="MobiDB-lite"/>
    </source>
</evidence>
<evidence type="ECO:0000259" key="3">
    <source>
        <dbReference type="PROSITE" id="PS51201"/>
    </source>
</evidence>
<dbReference type="InterPro" id="IPR006037">
    <property type="entry name" value="RCK_C"/>
</dbReference>
<reference evidence="5 6" key="1">
    <citation type="journal article" date="2015" name="ISME J.">
        <title>Elemental sulfur and acetate can support life of a novel strictly anaerobic haloarchaeon.</title>
        <authorList>
            <person name="Sorokin D.Y."/>
            <person name="Kublanov I.V."/>
            <person name="Gavrilov S.N."/>
            <person name="Rojo D."/>
            <person name="Roman P."/>
            <person name="Golyshin P.N."/>
            <person name="Slepak V.Z."/>
            <person name="Smedile F."/>
            <person name="Ferrer M."/>
            <person name="Messina E."/>
            <person name="La Cono V."/>
            <person name="Yakimov M.M."/>
        </authorList>
    </citation>
    <scope>NUCLEOTIDE SEQUENCE [LARGE SCALE GENOMIC DNA]</scope>
    <source>
        <strain evidence="5 6">HSR2</strain>
    </source>
</reference>
<dbReference type="SUPFAM" id="SSF51735">
    <property type="entry name" value="NAD(P)-binding Rossmann-fold domains"/>
    <property type="match status" value="2"/>
</dbReference>
<feature type="domain" description="RCK N-terminal" evidence="3">
    <location>
        <begin position="130"/>
        <end position="244"/>
    </location>
</feature>
<dbReference type="HOGENOM" id="CLU_035216_0_0_2"/>
<dbReference type="RefSeq" id="WP_235272136.1">
    <property type="nucleotide sequence ID" value="NZ_CP008874.1"/>
</dbReference>
<dbReference type="SUPFAM" id="SSF81324">
    <property type="entry name" value="Voltage-gated potassium channels"/>
    <property type="match status" value="1"/>
</dbReference>
<dbReference type="GO" id="GO:0006813">
    <property type="term" value="P:potassium ion transport"/>
    <property type="evidence" value="ECO:0007669"/>
    <property type="project" value="InterPro"/>
</dbReference>